<evidence type="ECO:0000256" key="4">
    <source>
        <dbReference type="ARBA" id="ARBA00005638"/>
    </source>
</evidence>
<name>T1HIA9_RHOPR</name>
<dbReference type="InterPro" id="IPR000860">
    <property type="entry name" value="HemC"/>
</dbReference>
<dbReference type="PROSITE" id="PS00533">
    <property type="entry name" value="PORPHOBILINOGEN_DEAM"/>
    <property type="match status" value="1"/>
</dbReference>
<dbReference type="STRING" id="13249.T1HIA9"/>
<dbReference type="Gene3D" id="3.40.190.10">
    <property type="entry name" value="Periplasmic binding protein-like II"/>
    <property type="match status" value="2"/>
</dbReference>
<keyword evidence="6" id="KW-0808">Transferase</keyword>
<evidence type="ECO:0000313" key="11">
    <source>
        <dbReference type="EnsemblMetazoa" id="RPRC003782-PA"/>
    </source>
</evidence>
<evidence type="ECO:0000256" key="5">
    <source>
        <dbReference type="ARBA" id="ARBA00012655"/>
    </source>
</evidence>
<evidence type="ECO:0000256" key="8">
    <source>
        <dbReference type="ARBA" id="ARBA00033064"/>
    </source>
</evidence>
<dbReference type="PRINTS" id="PR00151">
    <property type="entry name" value="PORPHBDMNASE"/>
</dbReference>
<proteinExistence type="inferred from homology"/>
<evidence type="ECO:0000256" key="1">
    <source>
        <dbReference type="ARBA" id="ARBA00001916"/>
    </source>
</evidence>
<evidence type="ECO:0000256" key="3">
    <source>
        <dbReference type="ARBA" id="ARBA00004735"/>
    </source>
</evidence>
<organism evidence="11 12">
    <name type="scientific">Rhodnius prolixus</name>
    <name type="common">Triatomid bug</name>
    <dbReference type="NCBI Taxonomy" id="13249"/>
    <lineage>
        <taxon>Eukaryota</taxon>
        <taxon>Metazoa</taxon>
        <taxon>Ecdysozoa</taxon>
        <taxon>Arthropoda</taxon>
        <taxon>Hexapoda</taxon>
        <taxon>Insecta</taxon>
        <taxon>Pterygota</taxon>
        <taxon>Neoptera</taxon>
        <taxon>Paraneoptera</taxon>
        <taxon>Hemiptera</taxon>
        <taxon>Heteroptera</taxon>
        <taxon>Panheteroptera</taxon>
        <taxon>Cimicomorpha</taxon>
        <taxon>Reduviidae</taxon>
        <taxon>Triatominae</taxon>
        <taxon>Rhodnius</taxon>
    </lineage>
</organism>
<reference evidence="11" key="1">
    <citation type="submission" date="2015-05" db="UniProtKB">
        <authorList>
            <consortium name="EnsemblMetazoa"/>
        </authorList>
    </citation>
    <scope>IDENTIFICATION</scope>
</reference>
<feature type="domain" description="Porphobilinogen deaminase N-terminal" evidence="9">
    <location>
        <begin position="9"/>
        <end position="214"/>
    </location>
</feature>
<dbReference type="PANTHER" id="PTHR11557">
    <property type="entry name" value="PORPHOBILINOGEN DEAMINASE"/>
    <property type="match status" value="1"/>
</dbReference>
<sequence length="341" mass="37272">MSEGKPVFKIGSRKSELALIQTNIVIDELKKIYPNYLYEIVTMTTTGDQILDKPLPKIGQKSLFTKELETALLNDEVDLLVHSLKDLPTVLPSGLALGAILEREDARDALLLHPKHRGLTLASLPENSIIGTSSLRRAAQLKRNFPKLTIKDIRGNLQTRLKKLNQGIYDGIILAVAGVHRMGWEDRISQVLLETDMLYAVGQGALAVECRKKDCPLFAGLYHVDTAFCCIAERSLLNTLGGGCSAPVAVHSRLETSDGRLYLTAAVWSLDGSETLQKTASTTVIKPDLQSGDDLSEISFCGVTVECLGKYHIRQAVKLGVDVANDLIEKGALKIIEDAKN</sequence>
<dbReference type="UniPathway" id="UPA00251">
    <property type="reaction ID" value="UER00319"/>
</dbReference>
<dbReference type="SUPFAM" id="SSF53850">
    <property type="entry name" value="Periplasmic binding protein-like II"/>
    <property type="match status" value="1"/>
</dbReference>
<comment type="cofactor">
    <cofactor evidence="1">
        <name>dipyrromethane</name>
        <dbReference type="ChEBI" id="CHEBI:60342"/>
    </cofactor>
</comment>
<dbReference type="Pfam" id="PF01379">
    <property type="entry name" value="Porphobil_deam"/>
    <property type="match status" value="1"/>
</dbReference>
<dbReference type="GO" id="GO:0006782">
    <property type="term" value="P:protoporphyrinogen IX biosynthetic process"/>
    <property type="evidence" value="ECO:0007669"/>
    <property type="project" value="UniProtKB-UniPathway"/>
</dbReference>
<dbReference type="Proteomes" id="UP000015103">
    <property type="component" value="Unassembled WGS sequence"/>
</dbReference>
<dbReference type="NCBIfam" id="TIGR00212">
    <property type="entry name" value="hemC"/>
    <property type="match status" value="1"/>
</dbReference>
<dbReference type="PIRSF" id="PIRSF001438">
    <property type="entry name" value="4pyrrol_synth_OHMeBilane_synth"/>
    <property type="match status" value="1"/>
</dbReference>
<dbReference type="HOGENOM" id="CLU_019704_0_1_1"/>
<dbReference type="GO" id="GO:0005737">
    <property type="term" value="C:cytoplasm"/>
    <property type="evidence" value="ECO:0007669"/>
    <property type="project" value="TreeGrafter"/>
</dbReference>
<protein>
    <recommendedName>
        <fullName evidence="5">hydroxymethylbilane synthase</fullName>
        <ecNumber evidence="5">2.5.1.61</ecNumber>
    </recommendedName>
    <alternativeName>
        <fullName evidence="8">Hydroxymethylbilane synthase</fullName>
    </alternativeName>
</protein>
<dbReference type="EC" id="2.5.1.61" evidence="5"/>
<dbReference type="FunFam" id="3.40.190.10:FF:000005">
    <property type="entry name" value="Porphobilinogen deaminase"/>
    <property type="match status" value="1"/>
</dbReference>
<evidence type="ECO:0000313" key="12">
    <source>
        <dbReference type="Proteomes" id="UP000015103"/>
    </source>
</evidence>
<dbReference type="OMA" id="LWQANHI"/>
<accession>T1HIA9</accession>
<dbReference type="eggNOG" id="KOG2892">
    <property type="taxonomic scope" value="Eukaryota"/>
</dbReference>
<dbReference type="InterPro" id="IPR022418">
    <property type="entry name" value="Porphobilinogen_deaminase_C"/>
</dbReference>
<evidence type="ECO:0000259" key="10">
    <source>
        <dbReference type="Pfam" id="PF03900"/>
    </source>
</evidence>
<evidence type="ECO:0000256" key="6">
    <source>
        <dbReference type="ARBA" id="ARBA00022679"/>
    </source>
</evidence>
<dbReference type="InParanoid" id="T1HIA9"/>
<keyword evidence="12" id="KW-1185">Reference proteome</keyword>
<dbReference type="VEuPathDB" id="VectorBase:RPRC003782"/>
<dbReference type="InterPro" id="IPR022417">
    <property type="entry name" value="Porphobilin_deaminase_N"/>
</dbReference>
<dbReference type="FunFam" id="3.40.190.10:FF:000004">
    <property type="entry name" value="Porphobilinogen deaminase"/>
    <property type="match status" value="1"/>
</dbReference>
<evidence type="ECO:0000259" key="9">
    <source>
        <dbReference type="Pfam" id="PF01379"/>
    </source>
</evidence>
<dbReference type="AlphaFoldDB" id="T1HIA9"/>
<comment type="function">
    <text evidence="2">Tetrapolymerization of the monopyrrole PBG into the hydroxymethylbilane pre-uroporphyrinogen in several discrete steps.</text>
</comment>
<dbReference type="Gene3D" id="3.30.160.40">
    <property type="entry name" value="Porphobilinogen deaminase, C-terminal domain"/>
    <property type="match status" value="1"/>
</dbReference>
<feature type="domain" description="Porphobilinogen deaminase C-terminal" evidence="10">
    <location>
        <begin position="228"/>
        <end position="284"/>
    </location>
</feature>
<dbReference type="EMBL" id="ACPB03006711">
    <property type="status" value="NOT_ANNOTATED_CDS"/>
    <property type="molecule type" value="Genomic_DNA"/>
</dbReference>
<evidence type="ECO:0000256" key="7">
    <source>
        <dbReference type="ARBA" id="ARBA00023244"/>
    </source>
</evidence>
<dbReference type="GO" id="GO:0004418">
    <property type="term" value="F:hydroxymethylbilane synthase activity"/>
    <property type="evidence" value="ECO:0007669"/>
    <property type="project" value="UniProtKB-EC"/>
</dbReference>
<dbReference type="InterPro" id="IPR022419">
    <property type="entry name" value="Porphobilin_deaminase_cofac_BS"/>
</dbReference>
<keyword evidence="7" id="KW-0627">Porphyrin biosynthesis</keyword>
<dbReference type="PANTHER" id="PTHR11557:SF0">
    <property type="entry name" value="PORPHOBILINOGEN DEAMINASE"/>
    <property type="match status" value="1"/>
</dbReference>
<dbReference type="InterPro" id="IPR036803">
    <property type="entry name" value="Porphobilinogen_deaminase_C_sf"/>
</dbReference>
<dbReference type="HAMAP" id="MF_00260">
    <property type="entry name" value="Porphobil_deam"/>
    <property type="match status" value="1"/>
</dbReference>
<dbReference type="CDD" id="cd13645">
    <property type="entry name" value="PBP2_HuPBGD_like"/>
    <property type="match status" value="1"/>
</dbReference>
<dbReference type="Pfam" id="PF03900">
    <property type="entry name" value="Porphobil_deamC"/>
    <property type="match status" value="1"/>
</dbReference>
<dbReference type="EnsemblMetazoa" id="RPRC003782-RA">
    <property type="protein sequence ID" value="RPRC003782-PA"/>
    <property type="gene ID" value="RPRC003782"/>
</dbReference>
<comment type="similarity">
    <text evidence="4">Belongs to the HMBS family.</text>
</comment>
<evidence type="ECO:0000256" key="2">
    <source>
        <dbReference type="ARBA" id="ARBA00002869"/>
    </source>
</evidence>
<dbReference type="SUPFAM" id="SSF54782">
    <property type="entry name" value="Porphobilinogen deaminase (hydroxymethylbilane synthase), C-terminal domain"/>
    <property type="match status" value="1"/>
</dbReference>
<comment type="pathway">
    <text evidence="3">Porphyrin-containing compound metabolism; protoporphyrin-IX biosynthesis; coproporphyrinogen-III from 5-aminolevulinate: step 2/4.</text>
</comment>